<dbReference type="Gene3D" id="1.10.10.1130">
    <property type="entry name" value="Uncharacterised protein PF10982, DUF2789"/>
    <property type="match status" value="1"/>
</dbReference>
<accession>A0A844GFQ4</accession>
<dbReference type="AlphaFoldDB" id="A0A844GFQ4"/>
<sequence>MDQLVHRFHDLFAQLGLPNDAAGIAQFLSTHRPLSADTALINAPFWTEAQREFLRDELAEDADWSGTIDALDATLR</sequence>
<organism evidence="1 2">
    <name type="scientific">Paludibacterium denitrificans</name>
    <dbReference type="NCBI Taxonomy" id="2675226"/>
    <lineage>
        <taxon>Bacteria</taxon>
        <taxon>Pseudomonadati</taxon>
        <taxon>Pseudomonadota</taxon>
        <taxon>Betaproteobacteria</taxon>
        <taxon>Neisseriales</taxon>
        <taxon>Chromobacteriaceae</taxon>
        <taxon>Paludibacterium</taxon>
    </lineage>
</organism>
<comment type="caution">
    <text evidence="1">The sequence shown here is derived from an EMBL/GenBank/DDBJ whole genome shotgun (WGS) entry which is preliminary data.</text>
</comment>
<dbReference type="Proteomes" id="UP000446658">
    <property type="component" value="Unassembled WGS sequence"/>
</dbReference>
<dbReference type="InterPro" id="IPR038086">
    <property type="entry name" value="DUF2789_sf"/>
</dbReference>
<name>A0A844GFQ4_9NEIS</name>
<protein>
    <submittedName>
        <fullName evidence="1">DUF2789 family protein</fullName>
    </submittedName>
</protein>
<dbReference type="InterPro" id="IPR021250">
    <property type="entry name" value="DUF2789"/>
</dbReference>
<evidence type="ECO:0000313" key="2">
    <source>
        <dbReference type="Proteomes" id="UP000446658"/>
    </source>
</evidence>
<keyword evidence="2" id="KW-1185">Reference proteome</keyword>
<reference evidence="1 2" key="1">
    <citation type="submission" date="2019-11" db="EMBL/GenBank/DDBJ databases">
        <title>Draft genome sequence of Paludibacterium sp. dN18-1.</title>
        <authorList>
            <person name="Im W.-T."/>
        </authorList>
    </citation>
    <scope>NUCLEOTIDE SEQUENCE [LARGE SCALE GENOMIC DNA]</scope>
    <source>
        <strain evidence="2">dN 18-1</strain>
    </source>
</reference>
<proteinExistence type="predicted"/>
<dbReference type="RefSeq" id="WP_230370826.1">
    <property type="nucleotide sequence ID" value="NZ_WLYX01000001.1"/>
</dbReference>
<evidence type="ECO:0000313" key="1">
    <source>
        <dbReference type="EMBL" id="MTD33737.1"/>
    </source>
</evidence>
<dbReference type="Pfam" id="PF10982">
    <property type="entry name" value="DUF2789"/>
    <property type="match status" value="1"/>
</dbReference>
<gene>
    <name evidence="1" type="ORF">GKE73_13900</name>
</gene>
<dbReference type="EMBL" id="WLYX01000001">
    <property type="protein sequence ID" value="MTD33737.1"/>
    <property type="molecule type" value="Genomic_DNA"/>
</dbReference>